<dbReference type="RefSeq" id="WP_286485264.1">
    <property type="nucleotide sequence ID" value="NZ_JACALR010000002.1"/>
</dbReference>
<dbReference type="AlphaFoldDB" id="A0AAW7DF07"/>
<evidence type="ECO:0000313" key="1">
    <source>
        <dbReference type="EMBL" id="MDM1550579.1"/>
    </source>
</evidence>
<sequence>MECDKLIGRSKFPGDFNQMTNFGQRNHGKFFETINDQVYLWKPVAEFIHAEYEKIKKNY</sequence>
<proteinExistence type="predicted"/>
<name>A0AAW7DF07_9FLAO</name>
<dbReference type="EMBL" id="JACALR010000002">
    <property type="protein sequence ID" value="MDM1550579.1"/>
    <property type="molecule type" value="Genomic_DNA"/>
</dbReference>
<evidence type="ECO:0000313" key="2">
    <source>
        <dbReference type="Proteomes" id="UP001173578"/>
    </source>
</evidence>
<gene>
    <name evidence="1" type="ORF">HX095_05065</name>
</gene>
<comment type="caution">
    <text evidence="1">The sequence shown here is derived from an EMBL/GenBank/DDBJ whole genome shotgun (WGS) entry which is preliminary data.</text>
</comment>
<accession>A0AAW7DF07</accession>
<dbReference type="Proteomes" id="UP001173578">
    <property type="component" value="Unassembled WGS sequence"/>
</dbReference>
<reference evidence="1" key="2">
    <citation type="journal article" date="2022" name="Sci. Total Environ.">
        <title>Prevalence, transmission, and molecular epidemiology of tet(X)-positive bacteria among humans, animals, and environmental niches in China: An epidemiological, and genomic-based study.</title>
        <authorList>
            <person name="Dong N."/>
            <person name="Zeng Y."/>
            <person name="Cai C."/>
            <person name="Sun C."/>
            <person name="Lu J."/>
            <person name="Liu C."/>
            <person name="Zhou H."/>
            <person name="Sun Q."/>
            <person name="Shu L."/>
            <person name="Wang H."/>
            <person name="Wang Y."/>
            <person name="Wang S."/>
            <person name="Wu C."/>
            <person name="Chan E.W."/>
            <person name="Chen G."/>
            <person name="Shen Z."/>
            <person name="Chen S."/>
            <person name="Zhang R."/>
        </authorList>
    </citation>
    <scope>NUCLEOTIDE SEQUENCE</scope>
    <source>
        <strain evidence="1">210</strain>
    </source>
</reference>
<organism evidence="1 2">
    <name type="scientific">Empedobacter falsenii</name>
    <dbReference type="NCBI Taxonomy" id="343874"/>
    <lineage>
        <taxon>Bacteria</taxon>
        <taxon>Pseudomonadati</taxon>
        <taxon>Bacteroidota</taxon>
        <taxon>Flavobacteriia</taxon>
        <taxon>Flavobacteriales</taxon>
        <taxon>Weeksellaceae</taxon>
        <taxon>Empedobacter</taxon>
    </lineage>
</organism>
<protein>
    <submittedName>
        <fullName evidence="1">Uncharacterized protein</fullName>
    </submittedName>
</protein>
<reference evidence="1" key="1">
    <citation type="submission" date="2020-06" db="EMBL/GenBank/DDBJ databases">
        <authorList>
            <person name="Dong N."/>
        </authorList>
    </citation>
    <scope>NUCLEOTIDE SEQUENCE</scope>
    <source>
        <strain evidence="1">210</strain>
    </source>
</reference>